<organism evidence="1 2">
    <name type="scientific">Eumeta variegata</name>
    <name type="common">Bagworm moth</name>
    <name type="synonym">Eumeta japonica</name>
    <dbReference type="NCBI Taxonomy" id="151549"/>
    <lineage>
        <taxon>Eukaryota</taxon>
        <taxon>Metazoa</taxon>
        <taxon>Ecdysozoa</taxon>
        <taxon>Arthropoda</taxon>
        <taxon>Hexapoda</taxon>
        <taxon>Insecta</taxon>
        <taxon>Pterygota</taxon>
        <taxon>Neoptera</taxon>
        <taxon>Endopterygota</taxon>
        <taxon>Lepidoptera</taxon>
        <taxon>Glossata</taxon>
        <taxon>Ditrysia</taxon>
        <taxon>Tineoidea</taxon>
        <taxon>Psychidae</taxon>
        <taxon>Oiketicinae</taxon>
        <taxon>Eumeta</taxon>
    </lineage>
</organism>
<name>A0A4C1WQG9_EUMVA</name>
<proteinExistence type="predicted"/>
<keyword evidence="2" id="KW-1185">Reference proteome</keyword>
<sequence length="66" mass="7437">MRMPSNVKTGVPQGSTLSPVLCFAYVNDITRQRAYNSRFSRMTLSCFLDPIASKTFIRGYRGPLMS</sequence>
<dbReference type="AlphaFoldDB" id="A0A4C1WQG9"/>
<evidence type="ECO:0000313" key="1">
    <source>
        <dbReference type="EMBL" id="GBP52354.1"/>
    </source>
</evidence>
<dbReference type="EMBL" id="BGZK01000601">
    <property type="protein sequence ID" value="GBP52354.1"/>
    <property type="molecule type" value="Genomic_DNA"/>
</dbReference>
<accession>A0A4C1WQG9</accession>
<evidence type="ECO:0000313" key="2">
    <source>
        <dbReference type="Proteomes" id="UP000299102"/>
    </source>
</evidence>
<reference evidence="1 2" key="1">
    <citation type="journal article" date="2019" name="Commun. Biol.">
        <title>The bagworm genome reveals a unique fibroin gene that provides high tensile strength.</title>
        <authorList>
            <person name="Kono N."/>
            <person name="Nakamura H."/>
            <person name="Ohtoshi R."/>
            <person name="Tomita M."/>
            <person name="Numata K."/>
            <person name="Arakawa K."/>
        </authorList>
    </citation>
    <scope>NUCLEOTIDE SEQUENCE [LARGE SCALE GENOMIC DNA]</scope>
</reference>
<comment type="caution">
    <text evidence="1">The sequence shown here is derived from an EMBL/GenBank/DDBJ whole genome shotgun (WGS) entry which is preliminary data.</text>
</comment>
<evidence type="ECO:0008006" key="3">
    <source>
        <dbReference type="Google" id="ProtNLM"/>
    </source>
</evidence>
<gene>
    <name evidence="1" type="ORF">EVAR_37741_1</name>
</gene>
<dbReference type="OrthoDB" id="409048at2759"/>
<dbReference type="Proteomes" id="UP000299102">
    <property type="component" value="Unassembled WGS sequence"/>
</dbReference>
<protein>
    <recommendedName>
        <fullName evidence="3">Reverse transcriptase domain-containing protein</fullName>
    </recommendedName>
</protein>